<dbReference type="NCBIfam" id="TIGR02135">
    <property type="entry name" value="phoU_full"/>
    <property type="match status" value="1"/>
</dbReference>
<dbReference type="Pfam" id="PF01895">
    <property type="entry name" value="PhoU"/>
    <property type="match status" value="2"/>
</dbReference>
<dbReference type="GO" id="GO:0005737">
    <property type="term" value="C:cytoplasm"/>
    <property type="evidence" value="ECO:0007669"/>
    <property type="project" value="UniProtKB-SubCell"/>
</dbReference>
<comment type="function">
    <text evidence="7">Plays a role in the regulation of phosphate uptake.</text>
</comment>
<dbReference type="KEGG" id="fcz:IMF26_05070"/>
<evidence type="ECO:0000256" key="3">
    <source>
        <dbReference type="ARBA" id="ARBA00011738"/>
    </source>
</evidence>
<dbReference type="GO" id="GO:0006817">
    <property type="term" value="P:phosphate ion transport"/>
    <property type="evidence" value="ECO:0007669"/>
    <property type="project" value="UniProtKB-KW"/>
</dbReference>
<dbReference type="InterPro" id="IPR026022">
    <property type="entry name" value="PhoU_dom"/>
</dbReference>
<comment type="similarity">
    <text evidence="2 7">Belongs to the PhoU family.</text>
</comment>
<accession>A0AAT9LHB8</accession>
<dbReference type="FunFam" id="1.20.58.220:FF:000004">
    <property type="entry name" value="Phosphate-specific transport system accessory protein PhoU"/>
    <property type="match status" value="1"/>
</dbReference>
<protein>
    <recommendedName>
        <fullName evidence="7">Phosphate-specific transport system accessory protein PhoU</fullName>
    </recommendedName>
</protein>
<evidence type="ECO:0000256" key="7">
    <source>
        <dbReference type="PIRNR" id="PIRNR003107"/>
    </source>
</evidence>
<evidence type="ECO:0000313" key="9">
    <source>
        <dbReference type="EMBL" id="QUL99588.1"/>
    </source>
</evidence>
<organism evidence="9">
    <name type="scientific">Candidatus Fermentithermobacillus carboniphilus</name>
    <dbReference type="NCBI Taxonomy" id="3085328"/>
    <lineage>
        <taxon>Bacteria</taxon>
        <taxon>Bacillati</taxon>
        <taxon>Bacillota</taxon>
        <taxon>Candidatus Fermentithermobacillia</taxon>
        <taxon>Candidatus Fermentithermobacillales</taxon>
        <taxon>Candidatus Fermentithermobacillaceae</taxon>
        <taxon>Candidatus Fermentithermobacillus</taxon>
    </lineage>
</organism>
<dbReference type="PANTHER" id="PTHR42930">
    <property type="entry name" value="PHOSPHATE-SPECIFIC TRANSPORT SYSTEM ACCESSORY PROTEIN PHOU"/>
    <property type="match status" value="1"/>
</dbReference>
<dbReference type="GO" id="GO:0045936">
    <property type="term" value="P:negative regulation of phosphate metabolic process"/>
    <property type="evidence" value="ECO:0007669"/>
    <property type="project" value="InterPro"/>
</dbReference>
<dbReference type="GO" id="GO:0030643">
    <property type="term" value="P:intracellular phosphate ion homeostasis"/>
    <property type="evidence" value="ECO:0007669"/>
    <property type="project" value="InterPro"/>
</dbReference>
<gene>
    <name evidence="9" type="primary">phoU</name>
    <name evidence="9" type="ORF">IMF26_05070</name>
</gene>
<sequence>MTFHSELERLETDLVKLGTLVEEALSKAVHSLKDHNQIMAGEVVAGDDVVDKLAIDLENRSLSLLALQQPMASDLRRIGTVLKIVTDLERVGDHAVDIAKVTQRLASQTYIKPLIDIPRMARIAQDMLRQSLEAFVNRNVDSLESMREQDDEVDHLYSQIFRELLVFMMADPRTIQQATEFLVVASHLERVADHATNIAEWVFYAVTGERKDLNL</sequence>
<comment type="subunit">
    <text evidence="3 7">Homodimer.</text>
</comment>
<evidence type="ECO:0000256" key="5">
    <source>
        <dbReference type="ARBA" id="ARBA00022490"/>
    </source>
</evidence>
<feature type="domain" description="PhoU" evidence="8">
    <location>
        <begin position="15"/>
        <end position="101"/>
    </location>
</feature>
<dbReference type="PIRSF" id="PIRSF003107">
    <property type="entry name" value="PhoU"/>
    <property type="match status" value="1"/>
</dbReference>
<dbReference type="InterPro" id="IPR028366">
    <property type="entry name" value="PhoU"/>
</dbReference>
<evidence type="ECO:0000256" key="6">
    <source>
        <dbReference type="ARBA" id="ARBA00022592"/>
    </source>
</evidence>
<comment type="subcellular location">
    <subcellularLocation>
        <location evidence="1 7">Cytoplasm</location>
    </subcellularLocation>
</comment>
<name>A0AAT9LHB8_9FIRM</name>
<reference evidence="9" key="2">
    <citation type="journal article" date="2023" name="Biology">
        <title>Prokaryotic Life Associated with Coal-Fire Gas Vents Revealed by Metagenomics.</title>
        <authorList>
            <person name="Kadnikov V.V."/>
            <person name="Mardanov A.V."/>
            <person name="Beletsky A.V."/>
            <person name="Karnachuk O.V."/>
            <person name="Ravin N.V."/>
        </authorList>
    </citation>
    <scope>NUCLEOTIDE SEQUENCE</scope>
    <source>
        <strain evidence="9">Bu02</strain>
    </source>
</reference>
<keyword evidence="4 7" id="KW-0813">Transport</keyword>
<dbReference type="Gene3D" id="1.20.58.220">
    <property type="entry name" value="Phosphate transport system protein phou homolog 2, domain 2"/>
    <property type="match status" value="1"/>
</dbReference>
<dbReference type="EMBL" id="CP062796">
    <property type="protein sequence ID" value="QUL99588.1"/>
    <property type="molecule type" value="Genomic_DNA"/>
</dbReference>
<keyword evidence="6 7" id="KW-0592">Phosphate transport</keyword>
<dbReference type="AlphaFoldDB" id="A0AAT9LHB8"/>
<evidence type="ECO:0000259" key="8">
    <source>
        <dbReference type="Pfam" id="PF01895"/>
    </source>
</evidence>
<evidence type="ECO:0000256" key="1">
    <source>
        <dbReference type="ARBA" id="ARBA00004496"/>
    </source>
</evidence>
<dbReference type="SUPFAM" id="SSF109755">
    <property type="entry name" value="PhoU-like"/>
    <property type="match status" value="1"/>
</dbReference>
<dbReference type="InterPro" id="IPR038078">
    <property type="entry name" value="PhoU-like_sf"/>
</dbReference>
<evidence type="ECO:0000256" key="2">
    <source>
        <dbReference type="ARBA" id="ARBA00008107"/>
    </source>
</evidence>
<feature type="domain" description="PhoU" evidence="8">
    <location>
        <begin position="117"/>
        <end position="202"/>
    </location>
</feature>
<proteinExistence type="inferred from homology"/>
<evidence type="ECO:0000256" key="4">
    <source>
        <dbReference type="ARBA" id="ARBA00022448"/>
    </source>
</evidence>
<keyword evidence="5 7" id="KW-0963">Cytoplasm</keyword>
<reference evidence="9" key="1">
    <citation type="submission" date="2020-10" db="EMBL/GenBank/DDBJ databases">
        <authorList>
            <person name="Kadnikov V."/>
            <person name="Beletsky A.V."/>
            <person name="Mardanov A.V."/>
            <person name="Karnachuk O.V."/>
            <person name="Ravin N.V."/>
        </authorList>
    </citation>
    <scope>NUCLEOTIDE SEQUENCE</scope>
    <source>
        <strain evidence="9">Bu02</strain>
    </source>
</reference>
<dbReference type="PANTHER" id="PTHR42930:SF3">
    <property type="entry name" value="PHOSPHATE-SPECIFIC TRANSPORT SYSTEM ACCESSORY PROTEIN PHOU"/>
    <property type="match status" value="1"/>
</dbReference>